<dbReference type="InterPro" id="IPR039982">
    <property type="entry name" value="Ribosomal_mL65"/>
</dbReference>
<dbReference type="OrthoDB" id="6041973at2759"/>
<protein>
    <recommendedName>
        <fullName evidence="7">28S ribosomal protein S30, mitochondrial</fullName>
    </recommendedName>
</protein>
<reference evidence="5" key="1">
    <citation type="submission" date="2021-12" db="EMBL/GenBank/DDBJ databases">
        <authorList>
            <person name="King R."/>
        </authorList>
    </citation>
    <scope>NUCLEOTIDE SEQUENCE</scope>
</reference>
<name>A0A9P0B185_BRAAE</name>
<dbReference type="AlphaFoldDB" id="A0A9P0B185"/>
<dbReference type="PANTHER" id="PTHR13014:SF3">
    <property type="entry name" value="LARGE RIBOSOMAL SUBUNIT PROTEIN ML65"/>
    <property type="match status" value="1"/>
</dbReference>
<keyword evidence="3" id="KW-0496">Mitochondrion</keyword>
<dbReference type="InterPro" id="IPR010793">
    <property type="entry name" value="Ribosomal_mL37/mL65"/>
</dbReference>
<proteinExistence type="predicted"/>
<evidence type="ECO:0000313" key="6">
    <source>
        <dbReference type="Proteomes" id="UP001154078"/>
    </source>
</evidence>
<evidence type="ECO:0000256" key="1">
    <source>
        <dbReference type="ARBA" id="ARBA00004173"/>
    </source>
</evidence>
<accession>A0A9P0B185</accession>
<evidence type="ECO:0000256" key="3">
    <source>
        <dbReference type="ARBA" id="ARBA00023128"/>
    </source>
</evidence>
<dbReference type="GO" id="GO:0006412">
    <property type="term" value="P:translation"/>
    <property type="evidence" value="ECO:0007669"/>
    <property type="project" value="InterPro"/>
</dbReference>
<comment type="subcellular location">
    <subcellularLocation>
        <location evidence="1">Mitochondrion</location>
    </subcellularLocation>
</comment>
<dbReference type="Proteomes" id="UP001154078">
    <property type="component" value="Chromosome 3"/>
</dbReference>
<evidence type="ECO:0000313" key="5">
    <source>
        <dbReference type="EMBL" id="CAH0553313.1"/>
    </source>
</evidence>
<keyword evidence="2" id="KW-0689">Ribosomal protein</keyword>
<gene>
    <name evidence="5" type="ORF">MELIAE_LOCUS5339</name>
</gene>
<evidence type="ECO:0000256" key="2">
    <source>
        <dbReference type="ARBA" id="ARBA00022980"/>
    </source>
</evidence>
<dbReference type="GO" id="GO:0003735">
    <property type="term" value="F:structural constituent of ribosome"/>
    <property type="evidence" value="ECO:0007669"/>
    <property type="project" value="InterPro"/>
</dbReference>
<evidence type="ECO:0000256" key="4">
    <source>
        <dbReference type="ARBA" id="ARBA00023274"/>
    </source>
</evidence>
<dbReference type="GO" id="GO:0005762">
    <property type="term" value="C:mitochondrial large ribosomal subunit"/>
    <property type="evidence" value="ECO:0007669"/>
    <property type="project" value="TreeGrafter"/>
</dbReference>
<keyword evidence="6" id="KW-1185">Reference proteome</keyword>
<dbReference type="PANTHER" id="PTHR13014">
    <property type="entry name" value="MITOCHONDRIAL 28S RIBOSOMAL PROTEIN S30/P52 PRO-APOTOTIC PROTEIN"/>
    <property type="match status" value="1"/>
</dbReference>
<dbReference type="Pfam" id="PF07147">
    <property type="entry name" value="PDCD9"/>
    <property type="match status" value="1"/>
</dbReference>
<organism evidence="5 6">
    <name type="scientific">Brassicogethes aeneus</name>
    <name type="common">Rape pollen beetle</name>
    <name type="synonym">Meligethes aeneus</name>
    <dbReference type="NCBI Taxonomy" id="1431903"/>
    <lineage>
        <taxon>Eukaryota</taxon>
        <taxon>Metazoa</taxon>
        <taxon>Ecdysozoa</taxon>
        <taxon>Arthropoda</taxon>
        <taxon>Hexapoda</taxon>
        <taxon>Insecta</taxon>
        <taxon>Pterygota</taxon>
        <taxon>Neoptera</taxon>
        <taxon>Endopterygota</taxon>
        <taxon>Coleoptera</taxon>
        <taxon>Polyphaga</taxon>
        <taxon>Cucujiformia</taxon>
        <taxon>Nitidulidae</taxon>
        <taxon>Meligethinae</taxon>
        <taxon>Brassicogethes</taxon>
    </lineage>
</organism>
<evidence type="ECO:0008006" key="7">
    <source>
        <dbReference type="Google" id="ProtNLM"/>
    </source>
</evidence>
<keyword evidence="4" id="KW-0687">Ribonucleoprotein</keyword>
<sequence length="548" mass="64985">MIAKMNLCRVNNSSTSKLIKVRNFASVLPNEEYTVTPQYPPIQDLSYLKRLERRHEETRESIKDVKTVEEKQIRLNMPKYYGFKSYILSEDYIPYNNLPLIQHVTRTHLIVDKELPEYYRRVYIDELVGKTKADIEEAISIEVEGQKRLHEVIKEDLPIHEVENIFSSSISKQINRIIINNLKKAYPHLLDVQVDNDPRVEACWYAGGMVPPENIKRYREGREWTKEFKDLPTDRLMSYEGKVNLSLRTNAPLPAFVNYSEAENPDFDVPFFKYDPRTVGTKTLHKRIVNVPGFWPGDPNQFGILSYHPRGHLHTRERFNDPQEHKEALHRQGILASFAWLSAQANFLGFNTFNDITYPLANQLVITNGQTWSFYAYQLNTMLMHGKYIEKNPKKNICWATPELKLYDNINNGKVEGFNDDVLKVLLKFYGNKPEKRLGLNMTPYLRHKEKLVADYEDDEQREWLEREYKFLVSNRPRLVEMDEMYHWEKIYKKDHKTRFMDKKLRPFELLKKPQDRTLNDRLGKYIPRALRPGLPRNKGRRAREFWP</sequence>
<dbReference type="EMBL" id="OV121134">
    <property type="protein sequence ID" value="CAH0553313.1"/>
    <property type="molecule type" value="Genomic_DNA"/>
</dbReference>